<evidence type="ECO:0000256" key="3">
    <source>
        <dbReference type="ARBA" id="ARBA00022737"/>
    </source>
</evidence>
<dbReference type="PROSITE" id="PS50178">
    <property type="entry name" value="ZF_FYVE"/>
    <property type="match status" value="1"/>
</dbReference>
<dbReference type="SMART" id="SM01026">
    <property type="entry name" value="Beach"/>
    <property type="match status" value="1"/>
</dbReference>
<feature type="region of interest" description="Disordered" evidence="8">
    <location>
        <begin position="533"/>
        <end position="553"/>
    </location>
</feature>
<reference evidence="11 12" key="1">
    <citation type="submission" date="2021-06" db="EMBL/GenBank/DDBJ databases">
        <title>Caerostris extrusa draft genome.</title>
        <authorList>
            <person name="Kono N."/>
            <person name="Arakawa K."/>
        </authorList>
    </citation>
    <scope>NUCLEOTIDE SEQUENCE [LARGE SCALE GENOMIC DNA]</scope>
</reference>
<keyword evidence="12" id="KW-1185">Reference proteome</keyword>
<dbReference type="EMBL" id="BPLR01021069">
    <property type="protein sequence ID" value="GIX85509.1"/>
    <property type="molecule type" value="Genomic_DNA"/>
</dbReference>
<dbReference type="Gene3D" id="2.130.10.10">
    <property type="entry name" value="YVTN repeat-like/Quinoprotein amine dehydrogenase"/>
    <property type="match status" value="2"/>
</dbReference>
<dbReference type="Pfam" id="PF01363">
    <property type="entry name" value="FYVE"/>
    <property type="match status" value="1"/>
</dbReference>
<dbReference type="Pfam" id="PF02138">
    <property type="entry name" value="Beach"/>
    <property type="match status" value="1"/>
</dbReference>
<dbReference type="SUPFAM" id="SSF81837">
    <property type="entry name" value="BEACH domain"/>
    <property type="match status" value="1"/>
</dbReference>
<comment type="caution">
    <text evidence="11">The sequence shown here is derived from an EMBL/GenBank/DDBJ whole genome shotgun (WGS) entry which is preliminary data.</text>
</comment>
<feature type="repeat" description="WD" evidence="7">
    <location>
        <begin position="335"/>
        <end position="369"/>
    </location>
</feature>
<dbReference type="InterPro" id="IPR011011">
    <property type="entry name" value="Znf_FYVE_PHD"/>
</dbReference>
<keyword evidence="3" id="KW-0677">Repeat</keyword>
<dbReference type="InterPro" id="IPR019775">
    <property type="entry name" value="WD40_repeat_CS"/>
</dbReference>
<dbReference type="PROSITE" id="PS50197">
    <property type="entry name" value="BEACH"/>
    <property type="match status" value="1"/>
</dbReference>
<dbReference type="InterPro" id="IPR000409">
    <property type="entry name" value="BEACH_dom"/>
</dbReference>
<protein>
    <submittedName>
        <fullName evidence="11">WD repeat and FYVE domain-containing protein 3</fullName>
    </submittedName>
</protein>
<sequence>MILRNLISLTLKPSCDFTKPMGAQTLIDLINFRNVLKSETPPYHYGTFYSSAMIVASYLVRMEPFTQHFLHLQGGHFDLADRMFHSIKDAWLSAAKHNMADVKELIPEFFYLPEFLLNSNHFDLGSKQNGVPLNDVVLPPWAKGILGNSFVYIDKLLNVIFIDDPLKKNATIGFINNFGQIPKQLFKKAHPCKKLTNRTSVIDPGPIMPGLSYSLDKLFFHNLDNLEPSKHSVKDLKGPVGHIVFHEKTLMAVEQHKILVPPHYSRYVAWGFADHSIRIGLYEMERALFVWEDTPAGEILCCASPNDKIIITAGTNSMVTVWQYDKKKLTIKKNLYGHTEPITCLAASRAYNLIVSGSRDRTCILWDLSRLVFVRQLLGHPAPVAAIAINEVTGDIATCAGTHLFLWSINGDEIASVNTATGRADRTQQILCVAFSFLNEWDNQNVVMTGSSDGVVRMWSADYVQIPEDTNFSMEDQKDPSLNKKPVVKTPEKEEMIVETKAAEIVRRMSLAGSKDIGELMQRSTLCATDKSRFTKSASGSSLSEEEKKKMEFEDLEEDVKAQEAEMKSPSNFKEIPKDSLMPTSQIQHSKTVSGFHSSEIEINSKDTSKNKKLVHSENFECPPEQQGNLQRCSTVGPEVTVKNEEVPEAGSSKMRLSKSDTSLTDSFVMVSENEGLEGERMPDGSVSRIKKKKKILKDGFKWHCQLVFRSKLTMHTAFDRSDNTEPAAVTALAVSRDHKTVYVGDARGRVFSWSVTDKPGRGIADHWVRDEGGGDSCTICRVRFSFAERRHHCRNCGQLFCSRCSRFESEINRLRIPNPVRVCQGCYNLLKTQQEGSVAS</sequence>
<keyword evidence="4 6" id="KW-0863">Zinc-finger</keyword>
<dbReference type="InterPro" id="IPR051944">
    <property type="entry name" value="BEACH_domain_protein"/>
</dbReference>
<gene>
    <name evidence="11" type="primary">Wdfy3</name>
    <name evidence="11" type="ORF">CEXT_786481</name>
</gene>
<dbReference type="InterPro" id="IPR017455">
    <property type="entry name" value="Znf_FYVE-rel"/>
</dbReference>
<dbReference type="PROSITE" id="PS50294">
    <property type="entry name" value="WD_REPEATS_REGION"/>
    <property type="match status" value="1"/>
</dbReference>
<dbReference type="InterPro" id="IPR001680">
    <property type="entry name" value="WD40_rpt"/>
</dbReference>
<dbReference type="InterPro" id="IPR015943">
    <property type="entry name" value="WD40/YVTN_repeat-like_dom_sf"/>
</dbReference>
<evidence type="ECO:0000256" key="1">
    <source>
        <dbReference type="ARBA" id="ARBA00022574"/>
    </source>
</evidence>
<evidence type="ECO:0000256" key="4">
    <source>
        <dbReference type="ARBA" id="ARBA00022771"/>
    </source>
</evidence>
<evidence type="ECO:0000259" key="10">
    <source>
        <dbReference type="PROSITE" id="PS50197"/>
    </source>
</evidence>
<accession>A0AAV4NL30</accession>
<feature type="domain" description="FYVE-type" evidence="9">
    <location>
        <begin position="772"/>
        <end position="832"/>
    </location>
</feature>
<evidence type="ECO:0000256" key="8">
    <source>
        <dbReference type="SAM" id="MobiDB-lite"/>
    </source>
</evidence>
<dbReference type="InterPro" id="IPR013083">
    <property type="entry name" value="Znf_RING/FYVE/PHD"/>
</dbReference>
<feature type="domain" description="BEACH" evidence="10">
    <location>
        <begin position="1"/>
        <end position="234"/>
    </location>
</feature>
<dbReference type="SMART" id="SM00320">
    <property type="entry name" value="WD40"/>
    <property type="match status" value="5"/>
</dbReference>
<dbReference type="Gene3D" id="1.10.1540.10">
    <property type="entry name" value="BEACH domain"/>
    <property type="match status" value="1"/>
</dbReference>
<keyword evidence="1 7" id="KW-0853">WD repeat</keyword>
<dbReference type="SMART" id="SM00064">
    <property type="entry name" value="FYVE"/>
    <property type="match status" value="1"/>
</dbReference>
<evidence type="ECO:0000256" key="7">
    <source>
        <dbReference type="PROSITE-ProRule" id="PRU00221"/>
    </source>
</evidence>
<name>A0AAV4NL30_CAEEX</name>
<dbReference type="InterPro" id="IPR036322">
    <property type="entry name" value="WD40_repeat_dom_sf"/>
</dbReference>
<dbReference type="InterPro" id="IPR000306">
    <property type="entry name" value="Znf_FYVE"/>
</dbReference>
<evidence type="ECO:0000256" key="6">
    <source>
        <dbReference type="PROSITE-ProRule" id="PRU00091"/>
    </source>
</evidence>
<dbReference type="AlphaFoldDB" id="A0AAV4NL30"/>
<keyword evidence="5" id="KW-0862">Zinc</keyword>
<evidence type="ECO:0000313" key="11">
    <source>
        <dbReference type="EMBL" id="GIX85509.1"/>
    </source>
</evidence>
<dbReference type="PANTHER" id="PTHR46108">
    <property type="entry name" value="BLUE CHEESE"/>
    <property type="match status" value="1"/>
</dbReference>
<evidence type="ECO:0000259" key="9">
    <source>
        <dbReference type="PROSITE" id="PS50178"/>
    </source>
</evidence>
<evidence type="ECO:0000256" key="2">
    <source>
        <dbReference type="ARBA" id="ARBA00022723"/>
    </source>
</evidence>
<dbReference type="Gene3D" id="3.30.40.10">
    <property type="entry name" value="Zinc/RING finger domain, C3HC4 (zinc finger)"/>
    <property type="match status" value="1"/>
</dbReference>
<organism evidence="11 12">
    <name type="scientific">Caerostris extrusa</name>
    <name type="common">Bark spider</name>
    <name type="synonym">Caerostris bankana</name>
    <dbReference type="NCBI Taxonomy" id="172846"/>
    <lineage>
        <taxon>Eukaryota</taxon>
        <taxon>Metazoa</taxon>
        <taxon>Ecdysozoa</taxon>
        <taxon>Arthropoda</taxon>
        <taxon>Chelicerata</taxon>
        <taxon>Arachnida</taxon>
        <taxon>Araneae</taxon>
        <taxon>Araneomorphae</taxon>
        <taxon>Entelegynae</taxon>
        <taxon>Araneoidea</taxon>
        <taxon>Araneidae</taxon>
        <taxon>Caerostris</taxon>
    </lineage>
</organism>
<dbReference type="PROSITE" id="PS00678">
    <property type="entry name" value="WD_REPEATS_1"/>
    <property type="match status" value="1"/>
</dbReference>
<dbReference type="Proteomes" id="UP001054945">
    <property type="component" value="Unassembled WGS sequence"/>
</dbReference>
<dbReference type="CDD" id="cd06071">
    <property type="entry name" value="Beach"/>
    <property type="match status" value="1"/>
</dbReference>
<dbReference type="PROSITE" id="PS50082">
    <property type="entry name" value="WD_REPEATS_2"/>
    <property type="match status" value="1"/>
</dbReference>
<evidence type="ECO:0000256" key="5">
    <source>
        <dbReference type="ARBA" id="ARBA00022833"/>
    </source>
</evidence>
<dbReference type="InterPro" id="IPR036372">
    <property type="entry name" value="BEACH_dom_sf"/>
</dbReference>
<dbReference type="GO" id="GO:0008270">
    <property type="term" value="F:zinc ion binding"/>
    <property type="evidence" value="ECO:0007669"/>
    <property type="project" value="UniProtKB-KW"/>
</dbReference>
<dbReference type="CDD" id="cd15719">
    <property type="entry name" value="FYVE_WDFY3"/>
    <property type="match status" value="1"/>
</dbReference>
<dbReference type="PANTHER" id="PTHR46108:SF4">
    <property type="entry name" value="BLUE CHEESE"/>
    <property type="match status" value="1"/>
</dbReference>
<dbReference type="SUPFAM" id="SSF57903">
    <property type="entry name" value="FYVE/PHD zinc finger"/>
    <property type="match status" value="1"/>
</dbReference>
<dbReference type="SUPFAM" id="SSF50978">
    <property type="entry name" value="WD40 repeat-like"/>
    <property type="match status" value="1"/>
</dbReference>
<evidence type="ECO:0000313" key="12">
    <source>
        <dbReference type="Proteomes" id="UP001054945"/>
    </source>
</evidence>
<dbReference type="Pfam" id="PF00400">
    <property type="entry name" value="WD40"/>
    <property type="match status" value="2"/>
</dbReference>
<keyword evidence="2" id="KW-0479">Metal-binding</keyword>
<proteinExistence type="predicted"/>